<keyword evidence="1" id="KW-0175">Coiled coil</keyword>
<evidence type="ECO:0000256" key="1">
    <source>
        <dbReference type="SAM" id="Coils"/>
    </source>
</evidence>
<proteinExistence type="predicted"/>
<feature type="region of interest" description="Disordered" evidence="2">
    <location>
        <begin position="564"/>
        <end position="591"/>
    </location>
</feature>
<dbReference type="Proteomes" id="UP000785679">
    <property type="component" value="Unassembled WGS sequence"/>
</dbReference>
<keyword evidence="3" id="KW-1133">Transmembrane helix</keyword>
<evidence type="ECO:0000256" key="2">
    <source>
        <dbReference type="SAM" id="MobiDB-lite"/>
    </source>
</evidence>
<comment type="caution">
    <text evidence="4">The sequence shown here is derived from an EMBL/GenBank/DDBJ whole genome shotgun (WGS) entry which is preliminary data.</text>
</comment>
<dbReference type="AlphaFoldDB" id="A0A8J8NH07"/>
<feature type="region of interest" description="Disordered" evidence="2">
    <location>
        <begin position="832"/>
        <end position="914"/>
    </location>
</feature>
<protein>
    <submittedName>
        <fullName evidence="4">Uncharacterized protein</fullName>
    </submittedName>
</protein>
<feature type="compositionally biased region" description="Polar residues" evidence="2">
    <location>
        <begin position="846"/>
        <end position="860"/>
    </location>
</feature>
<evidence type="ECO:0000313" key="4">
    <source>
        <dbReference type="EMBL" id="TNV74862.1"/>
    </source>
</evidence>
<keyword evidence="3" id="KW-0812">Transmembrane</keyword>
<dbReference type="EMBL" id="RRYP01016585">
    <property type="protein sequence ID" value="TNV74862.1"/>
    <property type="molecule type" value="Genomic_DNA"/>
</dbReference>
<gene>
    <name evidence="4" type="ORF">FGO68_gene280</name>
</gene>
<organism evidence="4 5">
    <name type="scientific">Halteria grandinella</name>
    <dbReference type="NCBI Taxonomy" id="5974"/>
    <lineage>
        <taxon>Eukaryota</taxon>
        <taxon>Sar</taxon>
        <taxon>Alveolata</taxon>
        <taxon>Ciliophora</taxon>
        <taxon>Intramacronucleata</taxon>
        <taxon>Spirotrichea</taxon>
        <taxon>Stichotrichia</taxon>
        <taxon>Sporadotrichida</taxon>
        <taxon>Halteriidae</taxon>
        <taxon>Halteria</taxon>
    </lineage>
</organism>
<evidence type="ECO:0000313" key="5">
    <source>
        <dbReference type="Proteomes" id="UP000785679"/>
    </source>
</evidence>
<sequence>MEDGAGCQVLCSDGSCRERVENCPLVHGCFDMMRPYRCRSGYCAKDRDHCIQLFEEMEDYDIDNKSLSCNVAIGDQIPYKRCEDGVCRPLKPILDQGASTIIGYESQCLPYMGCPVEKPFHCPQGSCATTIEGCAGASQCPVDTPFRCRNFKCVADITQCDRSYNTFKALSVDRTFDPYQETHINFAYDHTGFAVGTLVVQSSSILLNLTGGIQSSLQTLQRLQVYPVPDSILDHIRNQIADSRVAYLSRIYPLKDNMHLERHLTMLTPAVLIEMADWSSSKVQLGALMSDERFLQSQGYADSTVLSRPMHLLFKIDNESFPQVFDMKNDICLGRVHKIDNLAFNNASGPMWQCEQREYTLTSDGFMKFNIHHLGIYSVIINPDPDFSDTDSGTLECGFLCKNHLIIQVICFASILLLVLLIYAFSECCKSSAKSHSKQLGEQRRLQLLLASQNDSFYQSKFGKSNMPAYITLDEFVQPDGPALEPDLDLNRVREVISNVSQQHPPLMPGQVVMYLADQAEVQQKQIEELKVQLQEQNERERENLKLIKRIFHQKQLVYEQMQVQSELRSQSQRRKSQSRRKKKEAINDPSIKKEYEDIEAYLSQILSETHMPEGLFDPKASTATFQQFPSHNPGLRIHNANPNDQSMASLAPIINQTANNKDNPLKSDSTQNLIEAGQKNYQSSSNLEINDARLKRKAADMLMKRLDDSRINEDIDEFGYDQRAEQARIQEEEKERKAAAERAARSIQQAEHLNNVLGARSGFPGDLDDVEGEQLRLRPGEMDDISATGLDQATLSKTLNQLFSKAITKGRSSKGGGNMLMAGGSVSGSISGNLSSRLSKGMQEKLQQSMSKNSNQNDSAQKKNGVFDDNSDESDDNLMPFEDYQKRKSARQMGSGIKQSLRQSQKKDSRDFR</sequence>
<feature type="coiled-coil region" evidence="1">
    <location>
        <begin position="517"/>
        <end position="551"/>
    </location>
</feature>
<keyword evidence="5" id="KW-1185">Reference proteome</keyword>
<reference evidence="4" key="1">
    <citation type="submission" date="2019-06" db="EMBL/GenBank/DDBJ databases">
        <authorList>
            <person name="Zheng W."/>
        </authorList>
    </citation>
    <scope>NUCLEOTIDE SEQUENCE</scope>
    <source>
        <strain evidence="4">QDHG01</strain>
    </source>
</reference>
<feature type="coiled-coil region" evidence="1">
    <location>
        <begin position="723"/>
        <end position="751"/>
    </location>
</feature>
<feature type="transmembrane region" description="Helical" evidence="3">
    <location>
        <begin position="405"/>
        <end position="425"/>
    </location>
</feature>
<accession>A0A8J8NH07</accession>
<keyword evidence="3" id="KW-0472">Membrane</keyword>
<evidence type="ECO:0000256" key="3">
    <source>
        <dbReference type="SAM" id="Phobius"/>
    </source>
</evidence>
<name>A0A8J8NH07_HALGN</name>
<feature type="compositionally biased region" description="Basic residues" evidence="2">
    <location>
        <begin position="572"/>
        <end position="584"/>
    </location>
</feature>
<dbReference type="OrthoDB" id="202952at2759"/>